<evidence type="ECO:0000256" key="4">
    <source>
        <dbReference type="ARBA" id="ARBA00023242"/>
    </source>
</evidence>
<evidence type="ECO:0000259" key="10">
    <source>
        <dbReference type="PROSITE" id="PS51294"/>
    </source>
</evidence>
<dbReference type="EMBL" id="LN727601">
    <property type="protein sequence ID" value="CEP12304.1"/>
    <property type="molecule type" value="Genomic_DNA"/>
</dbReference>
<keyword evidence="1" id="KW-0805">Transcription regulation</keyword>
<dbReference type="PROSITE" id="PS51293">
    <property type="entry name" value="SANT"/>
    <property type="match status" value="1"/>
</dbReference>
<feature type="domain" description="HTH myb-type" evidence="10">
    <location>
        <begin position="76"/>
        <end position="125"/>
    </location>
</feature>
<feature type="compositionally biased region" description="Polar residues" evidence="6">
    <location>
        <begin position="264"/>
        <end position="311"/>
    </location>
</feature>
<dbReference type="OrthoDB" id="2143914at2759"/>
<name>A0A0B7NBD1_9FUNG</name>
<dbReference type="SMART" id="SM00717">
    <property type="entry name" value="SANT"/>
    <property type="match status" value="3"/>
</dbReference>
<dbReference type="SMART" id="SM00355">
    <property type="entry name" value="ZnF_C2H2"/>
    <property type="match status" value="3"/>
</dbReference>
<protein>
    <submittedName>
        <fullName evidence="11">Uncharacterized protein</fullName>
    </submittedName>
</protein>
<feature type="domain" description="HTH myb-type" evidence="10">
    <location>
        <begin position="186"/>
        <end position="235"/>
    </location>
</feature>
<keyword evidence="5" id="KW-0479">Metal-binding</keyword>
<dbReference type="PROSITE" id="PS50090">
    <property type="entry name" value="MYB_LIKE"/>
    <property type="match status" value="3"/>
</dbReference>
<organism evidence="11 12">
    <name type="scientific">Parasitella parasitica</name>
    <dbReference type="NCBI Taxonomy" id="35722"/>
    <lineage>
        <taxon>Eukaryota</taxon>
        <taxon>Fungi</taxon>
        <taxon>Fungi incertae sedis</taxon>
        <taxon>Mucoromycota</taxon>
        <taxon>Mucoromycotina</taxon>
        <taxon>Mucoromycetes</taxon>
        <taxon>Mucorales</taxon>
        <taxon>Mucorineae</taxon>
        <taxon>Mucoraceae</taxon>
        <taxon>Parasitella</taxon>
    </lineage>
</organism>
<gene>
    <name evidence="11" type="primary">PARPA_06238.1 scaffold 21360</name>
</gene>
<dbReference type="GO" id="GO:0008270">
    <property type="term" value="F:zinc ion binding"/>
    <property type="evidence" value="ECO:0007669"/>
    <property type="project" value="UniProtKB-KW"/>
</dbReference>
<evidence type="ECO:0000256" key="1">
    <source>
        <dbReference type="ARBA" id="ARBA00023015"/>
    </source>
</evidence>
<keyword evidence="3" id="KW-0804">Transcription</keyword>
<keyword evidence="5" id="KW-0862">Zinc</keyword>
<dbReference type="InterPro" id="IPR017930">
    <property type="entry name" value="Myb_dom"/>
</dbReference>
<dbReference type="STRING" id="35722.A0A0B7NBD1"/>
<evidence type="ECO:0000256" key="6">
    <source>
        <dbReference type="SAM" id="MobiDB-lite"/>
    </source>
</evidence>
<dbReference type="Proteomes" id="UP000054107">
    <property type="component" value="Unassembled WGS sequence"/>
</dbReference>
<dbReference type="GO" id="GO:0042796">
    <property type="term" value="P:snRNA transcription by RNA polymerase III"/>
    <property type="evidence" value="ECO:0007669"/>
    <property type="project" value="TreeGrafter"/>
</dbReference>
<evidence type="ECO:0000259" key="8">
    <source>
        <dbReference type="PROSITE" id="PS50157"/>
    </source>
</evidence>
<keyword evidence="4" id="KW-0539">Nucleus</keyword>
<feature type="region of interest" description="Disordered" evidence="6">
    <location>
        <begin position="264"/>
        <end position="339"/>
    </location>
</feature>
<feature type="domain" description="HTH myb-type" evidence="10">
    <location>
        <begin position="130"/>
        <end position="184"/>
    </location>
</feature>
<feature type="region of interest" description="Disordered" evidence="6">
    <location>
        <begin position="464"/>
        <end position="520"/>
    </location>
</feature>
<sequence length="520" mass="59039">MSSPQDLVASLTSTPVFSHVEIGQDSSSSSTVTTTATILPPLNTTPIVMAPLQHHPAASHQTYLLAQKKPLKGSPRPSRERAPWTPEEDKLLKLAVQLYGDKTEKWAKIAACVPGRTNKNCRKRWFHSLDPSLRKGAWTEEEDQLLREGVSKYPNQWSKIADMLPGRTDDQCAKRWRESLDPSIDRSEWTPTEDLMLMEKYEEYGSQWQKIAFFFDGRPGLHCRNRWRKLQRMVQVKKDKEGNANAPFFNTLAGEQPLRFQHANPTSLASTSSSKTVNTSQHNDVSTASLQPQTTSHIPHSMSSTDASESFQQLTTLLQQQQLQQQQQQQHHHHPQQDPSVLAQFSNQAPQPQQEEYDEYGNGVKPYGCDVPGCFAVFADSSGLFYHMKNNHPNLEGVGKPFRCAMANCAKKYKNINGLQYHIKDAKGTTGHGGGILADDDRPYRCMIGTCKKAYRTASGFRYHQQNGHQTQPQSTSSISASAPPEQRQQYHDHDHHQQQQHQQQQQFRMKREKWLMDSI</sequence>
<dbReference type="PANTHER" id="PTHR46621:SF1">
    <property type="entry name" value="SNRNA-ACTIVATING PROTEIN COMPLEX SUBUNIT 4"/>
    <property type="match status" value="1"/>
</dbReference>
<evidence type="ECO:0000259" key="7">
    <source>
        <dbReference type="PROSITE" id="PS50090"/>
    </source>
</evidence>
<feature type="domain" description="SANT" evidence="9">
    <location>
        <begin position="133"/>
        <end position="181"/>
    </location>
</feature>
<feature type="compositionally biased region" description="Basic and acidic residues" evidence="6">
    <location>
        <begin position="489"/>
        <end position="498"/>
    </location>
</feature>
<dbReference type="PROSITE" id="PS50157">
    <property type="entry name" value="ZINC_FINGER_C2H2_2"/>
    <property type="match status" value="1"/>
</dbReference>
<dbReference type="CDD" id="cd00167">
    <property type="entry name" value="SANT"/>
    <property type="match status" value="2"/>
</dbReference>
<evidence type="ECO:0000256" key="3">
    <source>
        <dbReference type="ARBA" id="ARBA00023163"/>
    </source>
</evidence>
<feature type="domain" description="C2H2-type" evidence="8">
    <location>
        <begin position="444"/>
        <end position="474"/>
    </location>
</feature>
<dbReference type="PROSITE" id="PS00028">
    <property type="entry name" value="ZINC_FINGER_C2H2_1"/>
    <property type="match status" value="2"/>
</dbReference>
<evidence type="ECO:0000259" key="9">
    <source>
        <dbReference type="PROSITE" id="PS51293"/>
    </source>
</evidence>
<dbReference type="InterPro" id="IPR001005">
    <property type="entry name" value="SANT/Myb"/>
</dbReference>
<evidence type="ECO:0000256" key="2">
    <source>
        <dbReference type="ARBA" id="ARBA00023125"/>
    </source>
</evidence>
<evidence type="ECO:0000313" key="11">
    <source>
        <dbReference type="EMBL" id="CEP12304.1"/>
    </source>
</evidence>
<dbReference type="InterPro" id="IPR051575">
    <property type="entry name" value="Myb-like_DNA-bd"/>
</dbReference>
<feature type="domain" description="Myb-like" evidence="7">
    <location>
        <begin position="181"/>
        <end position="231"/>
    </location>
</feature>
<feature type="compositionally biased region" description="Polar residues" evidence="6">
    <location>
        <begin position="464"/>
        <end position="481"/>
    </location>
</feature>
<dbReference type="Pfam" id="PF13921">
    <property type="entry name" value="Myb_DNA-bind_6"/>
    <property type="match status" value="1"/>
</dbReference>
<dbReference type="GO" id="GO:0042795">
    <property type="term" value="P:snRNA transcription by RNA polymerase II"/>
    <property type="evidence" value="ECO:0007669"/>
    <property type="project" value="TreeGrafter"/>
</dbReference>
<dbReference type="Gene3D" id="1.10.10.60">
    <property type="entry name" value="Homeodomain-like"/>
    <property type="match status" value="3"/>
</dbReference>
<feature type="domain" description="Myb-like" evidence="7">
    <location>
        <begin position="76"/>
        <end position="129"/>
    </location>
</feature>
<keyword evidence="12" id="KW-1185">Reference proteome</keyword>
<dbReference type="PROSITE" id="PS51294">
    <property type="entry name" value="HTH_MYB"/>
    <property type="match status" value="3"/>
</dbReference>
<dbReference type="InterPro" id="IPR009057">
    <property type="entry name" value="Homeodomain-like_sf"/>
</dbReference>
<dbReference type="InterPro" id="IPR013087">
    <property type="entry name" value="Znf_C2H2_type"/>
</dbReference>
<dbReference type="GO" id="GO:0000978">
    <property type="term" value="F:RNA polymerase II cis-regulatory region sequence-specific DNA binding"/>
    <property type="evidence" value="ECO:0007669"/>
    <property type="project" value="TreeGrafter"/>
</dbReference>
<keyword evidence="5" id="KW-0863">Zinc-finger</keyword>
<dbReference type="Gene3D" id="3.30.160.60">
    <property type="entry name" value="Classic Zinc Finger"/>
    <property type="match status" value="2"/>
</dbReference>
<reference evidence="11 12" key="1">
    <citation type="submission" date="2014-09" db="EMBL/GenBank/DDBJ databases">
        <authorList>
            <person name="Ellenberger Sabrina"/>
        </authorList>
    </citation>
    <scope>NUCLEOTIDE SEQUENCE [LARGE SCALE GENOMIC DNA]</scope>
    <source>
        <strain evidence="11 12">CBS 412.66</strain>
    </source>
</reference>
<dbReference type="GO" id="GO:0001006">
    <property type="term" value="F:RNA polymerase III type 3 promoter sequence-specific DNA binding"/>
    <property type="evidence" value="ECO:0007669"/>
    <property type="project" value="TreeGrafter"/>
</dbReference>
<feature type="compositionally biased region" description="Low complexity" evidence="6">
    <location>
        <begin position="312"/>
        <end position="329"/>
    </location>
</feature>
<proteinExistence type="predicted"/>
<accession>A0A0B7NBD1</accession>
<dbReference type="SUPFAM" id="SSF46689">
    <property type="entry name" value="Homeodomain-like"/>
    <property type="match status" value="2"/>
</dbReference>
<dbReference type="AlphaFoldDB" id="A0A0B7NBD1"/>
<dbReference type="PANTHER" id="PTHR46621">
    <property type="entry name" value="SNRNA-ACTIVATING PROTEIN COMPLEX SUBUNIT 4"/>
    <property type="match status" value="1"/>
</dbReference>
<keyword evidence="2" id="KW-0238">DNA-binding</keyword>
<dbReference type="InterPro" id="IPR017884">
    <property type="entry name" value="SANT_dom"/>
</dbReference>
<dbReference type="GO" id="GO:0019185">
    <property type="term" value="C:snRNA-activating protein complex"/>
    <property type="evidence" value="ECO:0007669"/>
    <property type="project" value="TreeGrafter"/>
</dbReference>
<feature type="domain" description="Myb-like" evidence="7">
    <location>
        <begin position="130"/>
        <end position="180"/>
    </location>
</feature>
<dbReference type="Pfam" id="PF00249">
    <property type="entry name" value="Myb_DNA-binding"/>
    <property type="match status" value="1"/>
</dbReference>
<evidence type="ECO:0000256" key="5">
    <source>
        <dbReference type="PROSITE-ProRule" id="PRU00042"/>
    </source>
</evidence>
<evidence type="ECO:0000313" key="12">
    <source>
        <dbReference type="Proteomes" id="UP000054107"/>
    </source>
</evidence>